<dbReference type="UniPathway" id="UPA00232"/>
<dbReference type="NCBIfam" id="NF006593">
    <property type="entry name" value="PRK09126.1"/>
    <property type="match status" value="1"/>
</dbReference>
<dbReference type="NCBIfam" id="TIGR01988">
    <property type="entry name" value="Ubi-OHases"/>
    <property type="match status" value="1"/>
</dbReference>
<evidence type="ECO:0000313" key="10">
    <source>
        <dbReference type="Proteomes" id="UP000316649"/>
    </source>
</evidence>
<dbReference type="SUPFAM" id="SSF51905">
    <property type="entry name" value="FAD/NAD(P)-binding domain"/>
    <property type="match status" value="1"/>
</dbReference>
<dbReference type="GO" id="GO:0016705">
    <property type="term" value="F:oxidoreductase activity, acting on paired donors, with incorporation or reduction of molecular oxygen"/>
    <property type="evidence" value="ECO:0007669"/>
    <property type="project" value="InterPro"/>
</dbReference>
<dbReference type="EMBL" id="VMNH01000021">
    <property type="protein sequence ID" value="TVO71442.1"/>
    <property type="molecule type" value="Genomic_DNA"/>
</dbReference>
<feature type="domain" description="FAD-binding" evidence="8">
    <location>
        <begin position="3"/>
        <end position="343"/>
    </location>
</feature>
<evidence type="ECO:0000259" key="8">
    <source>
        <dbReference type="Pfam" id="PF01494"/>
    </source>
</evidence>
<dbReference type="PANTHER" id="PTHR43876">
    <property type="entry name" value="UBIQUINONE BIOSYNTHESIS MONOOXYGENASE COQ6, MITOCHONDRIAL"/>
    <property type="match status" value="1"/>
</dbReference>
<protein>
    <submittedName>
        <fullName evidence="9">5-demethoxyubiquinol-8 5-hydroxylase UbiM</fullName>
    </submittedName>
</protein>
<organism evidence="9 10">
    <name type="scientific">Sedimenticola selenatireducens</name>
    <dbReference type="NCBI Taxonomy" id="191960"/>
    <lineage>
        <taxon>Bacteria</taxon>
        <taxon>Pseudomonadati</taxon>
        <taxon>Pseudomonadota</taxon>
        <taxon>Gammaproteobacteria</taxon>
        <taxon>Chromatiales</taxon>
        <taxon>Sedimenticolaceae</taxon>
        <taxon>Sedimenticola</taxon>
    </lineage>
</organism>
<dbReference type="AlphaFoldDB" id="A0A558DYF1"/>
<dbReference type="InterPro" id="IPR036188">
    <property type="entry name" value="FAD/NAD-bd_sf"/>
</dbReference>
<keyword evidence="7" id="KW-0503">Monooxygenase</keyword>
<evidence type="ECO:0000256" key="2">
    <source>
        <dbReference type="ARBA" id="ARBA00004749"/>
    </source>
</evidence>
<dbReference type="InterPro" id="IPR002938">
    <property type="entry name" value="FAD-bd"/>
</dbReference>
<dbReference type="PANTHER" id="PTHR43876:SF25">
    <property type="entry name" value="MONOOXYGENASE NMA2164"/>
    <property type="match status" value="1"/>
</dbReference>
<evidence type="ECO:0000256" key="3">
    <source>
        <dbReference type="ARBA" id="ARBA00005349"/>
    </source>
</evidence>
<sequence length="400" mass="43829">MKYDIVIIGGGPAGLSFARSLCDSKFSVLVVERATVDDLKAPSIDGRDIALTHLSKKILTEMGVLARIPESEISPIKQAKVINGNSSYCLEIDSKKAAVEALGYLVPNYLIRKALYEVVAPHKNVQILTETTVSNVEIGEQQATVYLSNGEAVNATLVVAADSRFSESRRKVGISASMQDFGRVAIVSRMTHEKPHEQIAYECFHYGRTLAVLPLAGNLSSTVVTVSADVAQQIMALSDEAFAAEVQTRFKNRLGKMQLVGKRHAYPLVAVHANKFVKSRYALLGDAAVGMHPVTAHGFNLGLRGQDTLYREIMAAHLLGQDIGSLSVLEKYQRKHQRVTWPLYTGTNEIVDLYTNDSVPAKILRGLVLRFSNNFPPIKQMISRKLTELGGHEEAGLPFL</sequence>
<evidence type="ECO:0000256" key="5">
    <source>
        <dbReference type="ARBA" id="ARBA00022827"/>
    </source>
</evidence>
<comment type="cofactor">
    <cofactor evidence="1">
        <name>FAD</name>
        <dbReference type="ChEBI" id="CHEBI:57692"/>
    </cofactor>
</comment>
<dbReference type="PRINTS" id="PR00420">
    <property type="entry name" value="RNGMNOXGNASE"/>
</dbReference>
<name>A0A558DYF1_9GAMM</name>
<dbReference type="OrthoDB" id="9769565at2"/>
<dbReference type="Gene3D" id="3.50.50.60">
    <property type="entry name" value="FAD/NAD(P)-binding domain"/>
    <property type="match status" value="2"/>
</dbReference>
<keyword evidence="6" id="KW-0560">Oxidoreductase</keyword>
<comment type="pathway">
    <text evidence="2">Cofactor biosynthesis; ubiquinone biosynthesis.</text>
</comment>
<evidence type="ECO:0000313" key="9">
    <source>
        <dbReference type="EMBL" id="TVO71442.1"/>
    </source>
</evidence>
<accession>A0A558DYF1</accession>
<comment type="similarity">
    <text evidence="3">Belongs to the UbiH/COQ6 family.</text>
</comment>
<comment type="caution">
    <text evidence="9">The sequence shown here is derived from an EMBL/GenBank/DDBJ whole genome shotgun (WGS) entry which is preliminary data.</text>
</comment>
<dbReference type="Pfam" id="PF01494">
    <property type="entry name" value="FAD_binding_3"/>
    <property type="match status" value="1"/>
</dbReference>
<dbReference type="GO" id="GO:0004497">
    <property type="term" value="F:monooxygenase activity"/>
    <property type="evidence" value="ECO:0007669"/>
    <property type="project" value="UniProtKB-KW"/>
</dbReference>
<reference evidence="9 10" key="1">
    <citation type="submission" date="2019-07" db="EMBL/GenBank/DDBJ databases">
        <title>The pathways for chlorine oxyanion respiration interact through the shared metabolite chlorate.</title>
        <authorList>
            <person name="Barnum T.P."/>
            <person name="Cheng Y."/>
            <person name="Hill K.A."/>
            <person name="Lucas L.N."/>
            <person name="Carlson H.K."/>
            <person name="Coates J.D."/>
        </authorList>
    </citation>
    <scope>NUCLEOTIDE SEQUENCE [LARGE SCALE GENOMIC DNA]</scope>
    <source>
        <strain evidence="9 10">BK-1</strain>
    </source>
</reference>
<gene>
    <name evidence="9" type="primary">ubiM</name>
    <name evidence="9" type="ORF">FHP88_14060</name>
</gene>
<evidence type="ECO:0000256" key="6">
    <source>
        <dbReference type="ARBA" id="ARBA00023002"/>
    </source>
</evidence>
<evidence type="ECO:0000256" key="7">
    <source>
        <dbReference type="ARBA" id="ARBA00023033"/>
    </source>
</evidence>
<keyword evidence="5" id="KW-0274">FAD</keyword>
<keyword evidence="4" id="KW-0285">Flavoprotein</keyword>
<evidence type="ECO:0000256" key="1">
    <source>
        <dbReference type="ARBA" id="ARBA00001974"/>
    </source>
</evidence>
<proteinExistence type="inferred from homology"/>
<dbReference type="RefSeq" id="WP_144359727.1">
    <property type="nucleotide sequence ID" value="NZ_VMNH01000021.1"/>
</dbReference>
<dbReference type="InterPro" id="IPR051205">
    <property type="entry name" value="UbiH/COQ6_monooxygenase"/>
</dbReference>
<dbReference type="InterPro" id="IPR010971">
    <property type="entry name" value="UbiH/COQ6"/>
</dbReference>
<dbReference type="Proteomes" id="UP000316649">
    <property type="component" value="Unassembled WGS sequence"/>
</dbReference>
<dbReference type="GO" id="GO:0006744">
    <property type="term" value="P:ubiquinone biosynthetic process"/>
    <property type="evidence" value="ECO:0007669"/>
    <property type="project" value="UniProtKB-UniPathway"/>
</dbReference>
<dbReference type="GO" id="GO:0071949">
    <property type="term" value="F:FAD binding"/>
    <property type="evidence" value="ECO:0007669"/>
    <property type="project" value="InterPro"/>
</dbReference>
<keyword evidence="10" id="KW-1185">Reference proteome</keyword>
<evidence type="ECO:0000256" key="4">
    <source>
        <dbReference type="ARBA" id="ARBA00022630"/>
    </source>
</evidence>